<dbReference type="GO" id="GO:0005952">
    <property type="term" value="C:cAMP-dependent protein kinase complex"/>
    <property type="evidence" value="ECO:0007669"/>
    <property type="project" value="InterPro"/>
</dbReference>
<dbReference type="PIRSF" id="PIRSF000548">
    <property type="entry name" value="PK_regulatory"/>
    <property type="match status" value="1"/>
</dbReference>
<evidence type="ECO:0000313" key="10">
    <source>
        <dbReference type="Proteomes" id="UP000549394"/>
    </source>
</evidence>
<keyword evidence="5 7" id="KW-0547">Nucleotide-binding</keyword>
<dbReference type="OrthoDB" id="417078at2759"/>
<accession>A0A7I8W7Y0</accession>
<keyword evidence="6 7" id="KW-0114">cAMP</keyword>
<dbReference type="SUPFAM" id="SSF51206">
    <property type="entry name" value="cAMP-binding domain-like"/>
    <property type="match status" value="2"/>
</dbReference>
<dbReference type="PRINTS" id="PR00103">
    <property type="entry name" value="CAMPKINASE"/>
</dbReference>
<dbReference type="Gene3D" id="2.60.120.10">
    <property type="entry name" value="Jelly Rolls"/>
    <property type="match status" value="2"/>
</dbReference>
<dbReference type="CDD" id="cd00038">
    <property type="entry name" value="CAP_ED"/>
    <property type="match status" value="2"/>
</dbReference>
<dbReference type="InterPro" id="IPR014710">
    <property type="entry name" value="RmlC-like_jellyroll"/>
</dbReference>
<dbReference type="GO" id="GO:0005829">
    <property type="term" value="C:cytosol"/>
    <property type="evidence" value="ECO:0007669"/>
    <property type="project" value="TreeGrafter"/>
</dbReference>
<dbReference type="CDD" id="cd12099">
    <property type="entry name" value="DD_RII_PKA"/>
    <property type="match status" value="1"/>
</dbReference>
<dbReference type="PROSITE" id="PS00889">
    <property type="entry name" value="CNMP_BINDING_2"/>
    <property type="match status" value="1"/>
</dbReference>
<keyword evidence="2" id="KW-0597">Phosphoprotein</keyword>
<dbReference type="InterPro" id="IPR012198">
    <property type="entry name" value="cAMP_dep_PK_reg_su"/>
</dbReference>
<dbReference type="InterPro" id="IPR018488">
    <property type="entry name" value="cNMP-bd_CS"/>
</dbReference>
<gene>
    <name evidence="9" type="ORF">DGYR_LOCUS11976</name>
</gene>
<feature type="binding site" evidence="7">
    <location>
        <position position="231"/>
    </location>
    <ligand>
        <name>3',5'-cyclic AMP</name>
        <dbReference type="ChEBI" id="CHEBI:58165"/>
        <label>1</label>
    </ligand>
</feature>
<dbReference type="SMART" id="SM00394">
    <property type="entry name" value="RIIa"/>
    <property type="match status" value="1"/>
</dbReference>
<evidence type="ECO:0000256" key="1">
    <source>
        <dbReference type="ARBA" id="ARBA00005753"/>
    </source>
</evidence>
<evidence type="ECO:0000256" key="2">
    <source>
        <dbReference type="ARBA" id="ARBA00022553"/>
    </source>
</evidence>
<dbReference type="GO" id="GO:0030552">
    <property type="term" value="F:cAMP binding"/>
    <property type="evidence" value="ECO:0007669"/>
    <property type="project" value="UniProtKB-KW"/>
</dbReference>
<reference evidence="9 10" key="1">
    <citation type="submission" date="2020-08" db="EMBL/GenBank/DDBJ databases">
        <authorList>
            <person name="Hejnol A."/>
        </authorList>
    </citation>
    <scope>NUCLEOTIDE SEQUENCE [LARGE SCALE GENOMIC DNA]</scope>
</reference>
<feature type="domain" description="Cyclic nucleotide-binding" evidence="8">
    <location>
        <begin position="275"/>
        <end position="343"/>
    </location>
</feature>
<dbReference type="GO" id="GO:0034236">
    <property type="term" value="F:protein kinase A catalytic subunit binding"/>
    <property type="evidence" value="ECO:0007669"/>
    <property type="project" value="TreeGrafter"/>
</dbReference>
<dbReference type="EMBL" id="CAJFCJ010000021">
    <property type="protein sequence ID" value="CAD5124434.1"/>
    <property type="molecule type" value="Genomic_DNA"/>
</dbReference>
<evidence type="ECO:0000256" key="3">
    <source>
        <dbReference type="ARBA" id="ARBA00022566"/>
    </source>
</evidence>
<feature type="domain" description="Cyclic nucleotide-binding" evidence="8">
    <location>
        <begin position="142"/>
        <end position="272"/>
    </location>
</feature>
<dbReference type="Pfam" id="PF02197">
    <property type="entry name" value="RIIa"/>
    <property type="match status" value="1"/>
</dbReference>
<evidence type="ECO:0000256" key="4">
    <source>
        <dbReference type="ARBA" id="ARBA00022737"/>
    </source>
</evidence>
<dbReference type="PROSITE" id="PS50042">
    <property type="entry name" value="CNMP_BINDING_3"/>
    <property type="match status" value="2"/>
</dbReference>
<dbReference type="Gene3D" id="1.20.890.10">
    <property type="entry name" value="cAMP-dependent protein kinase regulatory subunit, dimerization-anchoring domain"/>
    <property type="match status" value="1"/>
</dbReference>
<dbReference type="InterPro" id="IPR003117">
    <property type="entry name" value="cAMP_dep_PK_reg_su_I/II_a/b"/>
</dbReference>
<feature type="binding site" evidence="7">
    <location>
        <position position="222"/>
    </location>
    <ligand>
        <name>3',5'-cyclic AMP</name>
        <dbReference type="ChEBI" id="CHEBI:58165"/>
        <label>1</label>
    </ligand>
</feature>
<evidence type="ECO:0000256" key="5">
    <source>
        <dbReference type="ARBA" id="ARBA00022741"/>
    </source>
</evidence>
<dbReference type="PROSITE" id="PS00888">
    <property type="entry name" value="CNMP_BINDING_1"/>
    <property type="match status" value="1"/>
</dbReference>
<evidence type="ECO:0000256" key="6">
    <source>
        <dbReference type="ARBA" id="ARBA00023149"/>
    </source>
</evidence>
<dbReference type="SMART" id="SM00100">
    <property type="entry name" value="cNMP"/>
    <property type="match status" value="1"/>
</dbReference>
<dbReference type="PANTHER" id="PTHR11635">
    <property type="entry name" value="CAMP-DEPENDENT PROTEIN KINASE REGULATORY CHAIN"/>
    <property type="match status" value="1"/>
</dbReference>
<protein>
    <submittedName>
        <fullName evidence="9">DgyrCDS12717</fullName>
    </submittedName>
</protein>
<dbReference type="GO" id="GO:0004862">
    <property type="term" value="F:cAMP-dependent protein kinase inhibitor activity"/>
    <property type="evidence" value="ECO:0007669"/>
    <property type="project" value="TreeGrafter"/>
</dbReference>
<organism evidence="9 10">
    <name type="scientific">Dimorphilus gyrociliatus</name>
    <dbReference type="NCBI Taxonomy" id="2664684"/>
    <lineage>
        <taxon>Eukaryota</taxon>
        <taxon>Metazoa</taxon>
        <taxon>Spiralia</taxon>
        <taxon>Lophotrochozoa</taxon>
        <taxon>Annelida</taxon>
        <taxon>Polychaeta</taxon>
        <taxon>Polychaeta incertae sedis</taxon>
        <taxon>Dinophilidae</taxon>
        <taxon>Dimorphilus</taxon>
    </lineage>
</organism>
<keyword evidence="3 7" id="KW-0116">cAMP-binding</keyword>
<dbReference type="SUPFAM" id="SSF47391">
    <property type="entry name" value="Dimerization-anchoring domain of cAMP-dependent PK regulatory subunit"/>
    <property type="match status" value="1"/>
</dbReference>
<evidence type="ECO:0000313" key="9">
    <source>
        <dbReference type="EMBL" id="CAD5124434.1"/>
    </source>
</evidence>
<comment type="similarity">
    <text evidence="1">Belongs to the cAMP-dependent kinase regulatory chain family.</text>
</comment>
<dbReference type="InterPro" id="IPR018490">
    <property type="entry name" value="cNMP-bd_dom_sf"/>
</dbReference>
<sequence length="347" mass="39792">MSAFTVPDGLTDLLQNFAVHAIKEQPEDLLKFAAKFFSKRLEERDGTTTTTNAMTTSSIRKKVDVRENRNELYDVSEEYERICESEEENIDGGRVPNLKSRRKSVAAEHYDPETDKDDSLIVHPKSAVQCKRLKSTLQNCFYFRHVDGEQMKLLIDAMFEKKIEHPNEVVINQGDDGDYMYVVEEGKFEAFVLKNSNGKDGKKEYVKTEPPKVYENGGFFGELALMYNTARAACILSKTPGRLWAMDRQTFRKIIIRSTHKKLKQFEDLLKSVPIFNELTHYERNNVAYALQSIEYPDGHVIMRQGDKADAMYFVERGSVCCLVQEKGEEKEVNKIMPGGYFGGKKT</sequence>
<dbReference type="PANTHER" id="PTHR11635:SF152">
    <property type="entry name" value="CAMP-DEPENDENT PROTEIN KINASE TYPE I REGULATORY SUBUNIT-RELATED"/>
    <property type="match status" value="1"/>
</dbReference>
<dbReference type="AlphaFoldDB" id="A0A7I8W7Y0"/>
<comment type="caution">
    <text evidence="9">The sequence shown here is derived from an EMBL/GenBank/DDBJ whole genome shotgun (WGS) entry which is preliminary data.</text>
</comment>
<dbReference type="Proteomes" id="UP000549394">
    <property type="component" value="Unassembled WGS sequence"/>
</dbReference>
<dbReference type="InterPro" id="IPR050503">
    <property type="entry name" value="cAMP-dep_PK_reg_su-like"/>
</dbReference>
<name>A0A7I8W7Y0_9ANNE</name>
<dbReference type="InterPro" id="IPR000595">
    <property type="entry name" value="cNMP-bd_dom"/>
</dbReference>
<dbReference type="Pfam" id="PF00027">
    <property type="entry name" value="cNMP_binding"/>
    <property type="match status" value="2"/>
</dbReference>
<evidence type="ECO:0000256" key="7">
    <source>
        <dbReference type="PIRSR" id="PIRSR000548-1"/>
    </source>
</evidence>
<keyword evidence="10" id="KW-1185">Reference proteome</keyword>
<proteinExistence type="inferred from homology"/>
<evidence type="ECO:0000259" key="8">
    <source>
        <dbReference type="PROSITE" id="PS50042"/>
    </source>
</evidence>
<keyword evidence="4" id="KW-0677">Repeat</keyword>